<organism evidence="1 2">
    <name type="scientific">Ralstonia phage RP31</name>
    <dbReference type="NCBI Taxonomy" id="1923890"/>
    <lineage>
        <taxon>Viruses</taxon>
        <taxon>Duplodnaviria</taxon>
        <taxon>Heunggongvirae</taxon>
        <taxon>Uroviricota</taxon>
        <taxon>Caudoviricetes</taxon>
        <taxon>Chimalliviridae</taxon>
        <taxon>Ripduovirus</taxon>
        <taxon>Ripduovirus RP12</taxon>
    </lineage>
</organism>
<dbReference type="EMBL" id="AP017925">
    <property type="protein sequence ID" value="BAW19543.1"/>
    <property type="molecule type" value="Genomic_DNA"/>
</dbReference>
<sequence>MTATTGIGEYRNAKLSQDITAIHEALVVNAEVKKIPESTFVNEILPVITGEVVSSDFPLLMAAVAGNPFAEVDVVDAEGKVRFRMPSLLERNIVNHLEASKRGSMSSMLITAGMLSNQSPARAEKYLEHEFNGRGIATNRDELFKQRQDRWNAILALYGKTLKIDGSVVDGASVAAVSTEKPALDFEDGDLL</sequence>
<dbReference type="Proteomes" id="UP000222950">
    <property type="component" value="Segment"/>
</dbReference>
<reference evidence="1 2" key="1">
    <citation type="submission" date="2016-12" db="EMBL/GenBank/DDBJ databases">
        <title>Characterization of two jumbo phages RP12 and RP31 infecting the phytopathogen Ralstonia solanacearum.</title>
        <authorList>
            <person name="Kawasaki T."/>
            <person name="Yoshikawa G."/>
            <person name="Ogata H."/>
            <person name="Yamada T."/>
        </authorList>
    </citation>
    <scope>NUCLEOTIDE SEQUENCE [LARGE SCALE GENOMIC DNA]</scope>
    <source>
        <strain evidence="1 2">RP31</strain>
    </source>
</reference>
<name>A0A1L7N225_9CAUD</name>
<evidence type="ECO:0000313" key="1">
    <source>
        <dbReference type="EMBL" id="BAW19543.1"/>
    </source>
</evidence>
<evidence type="ECO:0000313" key="2">
    <source>
        <dbReference type="Proteomes" id="UP000222950"/>
    </source>
</evidence>
<accession>A0A1L7N225</accession>
<protein>
    <submittedName>
        <fullName evidence="1">Uncharacterized protein</fullName>
    </submittedName>
</protein>
<proteinExistence type="predicted"/>